<dbReference type="EMBL" id="HG718920">
    <property type="protein sequence ID" value="CDJ56390.1"/>
    <property type="molecule type" value="Genomic_DNA"/>
</dbReference>
<dbReference type="RefSeq" id="XP_013333041.1">
    <property type="nucleotide sequence ID" value="XM_013477587.1"/>
</dbReference>
<protein>
    <submittedName>
        <fullName evidence="2">Uncharacterized protein</fullName>
    </submittedName>
</protein>
<gene>
    <name evidence="2" type="ORF">EMWEY_00053320</name>
</gene>
<dbReference type="GeneID" id="25339318"/>
<proteinExistence type="predicted"/>
<feature type="region of interest" description="Disordered" evidence="1">
    <location>
        <begin position="1"/>
        <end position="40"/>
    </location>
</feature>
<keyword evidence="3" id="KW-1185">Reference proteome</keyword>
<dbReference type="Proteomes" id="UP000030763">
    <property type="component" value="Unassembled WGS sequence"/>
</dbReference>
<accession>U6M3W7</accession>
<name>U6M3W7_EIMMA</name>
<evidence type="ECO:0000313" key="3">
    <source>
        <dbReference type="Proteomes" id="UP000030763"/>
    </source>
</evidence>
<dbReference type="AlphaFoldDB" id="U6M3W7"/>
<organism evidence="2 3">
    <name type="scientific">Eimeria maxima</name>
    <name type="common">Coccidian parasite</name>
    <dbReference type="NCBI Taxonomy" id="5804"/>
    <lineage>
        <taxon>Eukaryota</taxon>
        <taxon>Sar</taxon>
        <taxon>Alveolata</taxon>
        <taxon>Apicomplexa</taxon>
        <taxon>Conoidasida</taxon>
        <taxon>Coccidia</taxon>
        <taxon>Eucoccidiorida</taxon>
        <taxon>Eimeriorina</taxon>
        <taxon>Eimeriidae</taxon>
        <taxon>Eimeria</taxon>
    </lineage>
</organism>
<sequence length="110" mass="11745">MAVTGTSERGRRVYGTPSGSSGDAASADRENGVEEEVTSLKSAEATAAAAAAAEADTSLDLDELVNDDADIAFEQELRRDPYQVKVWLAYLKSRTKAKPAIRYVYGVCTP</sequence>
<evidence type="ECO:0000313" key="2">
    <source>
        <dbReference type="EMBL" id="CDJ56390.1"/>
    </source>
</evidence>
<reference evidence="2" key="1">
    <citation type="submission" date="2013-10" db="EMBL/GenBank/DDBJ databases">
        <title>Genomic analysis of the causative agents of coccidiosis in chickens.</title>
        <authorList>
            <person name="Reid A.J."/>
            <person name="Blake D."/>
            <person name="Billington K."/>
            <person name="Browne H."/>
            <person name="Dunn M."/>
            <person name="Hung S."/>
            <person name="Kawahara F."/>
            <person name="Miranda-Saavedra D."/>
            <person name="Mourier T."/>
            <person name="Nagra H."/>
            <person name="Otto T.D."/>
            <person name="Rawlings N."/>
            <person name="Sanchez A."/>
            <person name="Sanders M."/>
            <person name="Subramaniam C."/>
            <person name="Tay Y."/>
            <person name="Dear P."/>
            <person name="Doerig C."/>
            <person name="Gruber A."/>
            <person name="Parkinson J."/>
            <person name="Shirley M."/>
            <person name="Wan K.L."/>
            <person name="Berriman M."/>
            <person name="Tomley F."/>
            <person name="Pain A."/>
        </authorList>
    </citation>
    <scope>NUCLEOTIDE SEQUENCE [LARGE SCALE GENOMIC DNA]</scope>
    <source>
        <strain evidence="2">Weybridge</strain>
    </source>
</reference>
<evidence type="ECO:0000256" key="1">
    <source>
        <dbReference type="SAM" id="MobiDB-lite"/>
    </source>
</evidence>
<reference evidence="2" key="2">
    <citation type="submission" date="2013-10" db="EMBL/GenBank/DDBJ databases">
        <authorList>
            <person name="Aslett M."/>
        </authorList>
    </citation>
    <scope>NUCLEOTIDE SEQUENCE [LARGE SCALE GENOMIC DNA]</scope>
    <source>
        <strain evidence="2">Weybridge</strain>
    </source>
</reference>
<dbReference type="VEuPathDB" id="ToxoDB:EMWEY_00053320"/>